<feature type="compositionally biased region" description="Pro residues" evidence="1">
    <location>
        <begin position="113"/>
        <end position="133"/>
    </location>
</feature>
<dbReference type="InterPro" id="IPR036779">
    <property type="entry name" value="LysM_dom_sf"/>
</dbReference>
<proteinExistence type="predicted"/>
<dbReference type="Pfam" id="PF01476">
    <property type="entry name" value="LysM"/>
    <property type="match status" value="1"/>
</dbReference>
<dbReference type="HOGENOM" id="CLU_1407562_0_0_0"/>
<feature type="domain" description="LysM" evidence="3">
    <location>
        <begin position="142"/>
        <end position="188"/>
    </location>
</feature>
<dbReference type="SUPFAM" id="SSF54106">
    <property type="entry name" value="LysM domain"/>
    <property type="match status" value="1"/>
</dbReference>
<keyword evidence="2" id="KW-0812">Transmembrane</keyword>
<dbReference type="AlphaFoldDB" id="A9WCJ0"/>
<dbReference type="RefSeq" id="WP_012257635.1">
    <property type="nucleotide sequence ID" value="NC_010175.1"/>
</dbReference>
<feature type="transmembrane region" description="Helical" evidence="2">
    <location>
        <begin position="32"/>
        <end position="55"/>
    </location>
</feature>
<keyword evidence="5" id="KW-1185">Reference proteome</keyword>
<dbReference type="EMBL" id="CP000909">
    <property type="protein sequence ID" value="ABY34981.1"/>
    <property type="molecule type" value="Genomic_DNA"/>
</dbReference>
<dbReference type="PATRIC" id="fig|324602.8.peg.2012"/>
<dbReference type="CDD" id="cd00118">
    <property type="entry name" value="LysM"/>
    <property type="match status" value="1"/>
</dbReference>
<dbReference type="Gene3D" id="3.10.350.10">
    <property type="entry name" value="LysM domain"/>
    <property type="match status" value="1"/>
</dbReference>
<dbReference type="STRING" id="324602.Caur_1764"/>
<gene>
    <name evidence="4" type="ordered locus">Caur_1764</name>
</gene>
<reference evidence="5" key="1">
    <citation type="journal article" date="2011" name="BMC Genomics">
        <title>Complete genome sequence of the filamentous anoxygenic phototrophic bacterium Chloroflexus aurantiacus.</title>
        <authorList>
            <person name="Tang K.H."/>
            <person name="Barry K."/>
            <person name="Chertkov O."/>
            <person name="Dalin E."/>
            <person name="Han C.S."/>
            <person name="Hauser L.J."/>
            <person name="Honchak B.M."/>
            <person name="Karbach L.E."/>
            <person name="Land M.L."/>
            <person name="Lapidus A."/>
            <person name="Larimer F.W."/>
            <person name="Mikhailova N."/>
            <person name="Pitluck S."/>
            <person name="Pierson B.K."/>
            <person name="Blankenship R.E."/>
        </authorList>
    </citation>
    <scope>NUCLEOTIDE SEQUENCE [LARGE SCALE GENOMIC DNA]</scope>
    <source>
        <strain evidence="5">ATCC 29366 / DSM 635 / J-10-fl</strain>
    </source>
</reference>
<name>A9WCJ0_CHLAA</name>
<evidence type="ECO:0000259" key="3">
    <source>
        <dbReference type="PROSITE" id="PS51782"/>
    </source>
</evidence>
<sequence length="189" mass="20023">MLTETTLWLLLLFILLAPLVGALVLRMVQHLIGSIGIAAGMTTILVMAAVALLTIARNPLPPLRIGDLTILPAWVPPVVDTMSEEPLIMPTLPVLPTLTPRPTVTITATATPEPSPTSEPTPTVEPTPEPTPTLAPTESGPRRYTVQAGDTLRTIAEQFGVTIEALLQANNLTPAQGDNLQVGQELVIP</sequence>
<dbReference type="GO" id="GO:0008932">
    <property type="term" value="F:lytic endotransglycosylase activity"/>
    <property type="evidence" value="ECO:0000318"/>
    <property type="project" value="GO_Central"/>
</dbReference>
<dbReference type="EnsemblBacteria" id="ABY34981">
    <property type="protein sequence ID" value="ABY34981"/>
    <property type="gene ID" value="Caur_1764"/>
</dbReference>
<dbReference type="PANTHER" id="PTHR33734">
    <property type="entry name" value="LYSM DOMAIN-CONTAINING GPI-ANCHORED PROTEIN 2"/>
    <property type="match status" value="1"/>
</dbReference>
<dbReference type="GO" id="GO:0000270">
    <property type="term" value="P:peptidoglycan metabolic process"/>
    <property type="evidence" value="ECO:0000318"/>
    <property type="project" value="GO_Central"/>
</dbReference>
<dbReference type="InterPro" id="IPR018392">
    <property type="entry name" value="LysM"/>
</dbReference>
<protein>
    <submittedName>
        <fullName evidence="4">Peptidoglycan-binding LysM</fullName>
    </submittedName>
</protein>
<dbReference type="eggNOG" id="COG1388">
    <property type="taxonomic scope" value="Bacteria"/>
</dbReference>
<keyword evidence="2" id="KW-0472">Membrane</keyword>
<feature type="region of interest" description="Disordered" evidence="1">
    <location>
        <begin position="107"/>
        <end position="143"/>
    </location>
</feature>
<dbReference type="InParanoid" id="A9WCJ0"/>
<dbReference type="Proteomes" id="UP000002008">
    <property type="component" value="Chromosome"/>
</dbReference>
<dbReference type="SMART" id="SM00257">
    <property type="entry name" value="LysM"/>
    <property type="match status" value="1"/>
</dbReference>
<dbReference type="KEGG" id="cau:Caur_1764"/>
<evidence type="ECO:0000313" key="4">
    <source>
        <dbReference type="EMBL" id="ABY34981.1"/>
    </source>
</evidence>
<keyword evidence="2" id="KW-1133">Transmembrane helix</keyword>
<evidence type="ECO:0000313" key="5">
    <source>
        <dbReference type="Proteomes" id="UP000002008"/>
    </source>
</evidence>
<evidence type="ECO:0000256" key="2">
    <source>
        <dbReference type="SAM" id="Phobius"/>
    </source>
</evidence>
<dbReference type="PANTHER" id="PTHR33734:SF22">
    <property type="entry name" value="MEMBRANE-BOUND LYTIC MUREIN TRANSGLYCOSYLASE D"/>
    <property type="match status" value="1"/>
</dbReference>
<accession>A9WCJ0</accession>
<evidence type="ECO:0000256" key="1">
    <source>
        <dbReference type="SAM" id="MobiDB-lite"/>
    </source>
</evidence>
<dbReference type="PROSITE" id="PS51782">
    <property type="entry name" value="LYSM"/>
    <property type="match status" value="1"/>
</dbReference>
<organism evidence="4 5">
    <name type="scientific">Chloroflexus aurantiacus (strain ATCC 29366 / DSM 635 / J-10-fl)</name>
    <dbReference type="NCBI Taxonomy" id="324602"/>
    <lineage>
        <taxon>Bacteria</taxon>
        <taxon>Bacillati</taxon>
        <taxon>Chloroflexota</taxon>
        <taxon>Chloroflexia</taxon>
        <taxon>Chloroflexales</taxon>
        <taxon>Chloroflexineae</taxon>
        <taxon>Chloroflexaceae</taxon>
        <taxon>Chloroflexus</taxon>
    </lineage>
</organism>